<organism evidence="3 4">
    <name type="scientific">Powellomyces hirtus</name>
    <dbReference type="NCBI Taxonomy" id="109895"/>
    <lineage>
        <taxon>Eukaryota</taxon>
        <taxon>Fungi</taxon>
        <taxon>Fungi incertae sedis</taxon>
        <taxon>Chytridiomycota</taxon>
        <taxon>Chytridiomycota incertae sedis</taxon>
        <taxon>Chytridiomycetes</taxon>
        <taxon>Spizellomycetales</taxon>
        <taxon>Powellomycetaceae</taxon>
        <taxon>Powellomyces</taxon>
    </lineage>
</organism>
<dbReference type="Proteomes" id="UP000318582">
    <property type="component" value="Unassembled WGS sequence"/>
</dbReference>
<proteinExistence type="predicted"/>
<evidence type="ECO:0000256" key="1">
    <source>
        <dbReference type="SAM" id="MobiDB-lite"/>
    </source>
</evidence>
<dbReference type="AlphaFoldDB" id="A0A507DQK3"/>
<evidence type="ECO:0000313" key="3">
    <source>
        <dbReference type="EMBL" id="TPX53933.1"/>
    </source>
</evidence>
<evidence type="ECO:0000259" key="2">
    <source>
        <dbReference type="PROSITE" id="PS50181"/>
    </source>
</evidence>
<protein>
    <recommendedName>
        <fullName evidence="2">F-box domain-containing protein</fullName>
    </recommendedName>
</protein>
<dbReference type="SUPFAM" id="SSF81383">
    <property type="entry name" value="F-box domain"/>
    <property type="match status" value="1"/>
</dbReference>
<dbReference type="Gene3D" id="1.20.1280.50">
    <property type="match status" value="1"/>
</dbReference>
<dbReference type="InterPro" id="IPR036047">
    <property type="entry name" value="F-box-like_dom_sf"/>
</dbReference>
<feature type="compositionally biased region" description="Acidic residues" evidence="1">
    <location>
        <begin position="15"/>
        <end position="24"/>
    </location>
</feature>
<dbReference type="EMBL" id="QEAQ01000181">
    <property type="protein sequence ID" value="TPX53933.1"/>
    <property type="molecule type" value="Genomic_DNA"/>
</dbReference>
<dbReference type="STRING" id="109895.A0A507DQK3"/>
<keyword evidence="4" id="KW-1185">Reference proteome</keyword>
<feature type="domain" description="F-box" evidence="2">
    <location>
        <begin position="25"/>
        <end position="71"/>
    </location>
</feature>
<feature type="region of interest" description="Disordered" evidence="1">
    <location>
        <begin position="1"/>
        <end position="25"/>
    </location>
</feature>
<sequence>MKRIRSPSMESLIQQDEDNQEEDSLSAPVELPEELWSYTLTFVEDTDLQTLAKTSRLLRRLASDRILWTNYLTSRNRFRIASRLFAVPQRPSRKDLVAWNILRTTPFRDITVAYINGPARVAHWTAQENIRKFFIYTSLQKALNARPSLDDLAARNVIPPIAVHVPTAKSRSDTEDISGVLCCSPKLVPKALRLTKAIKEDKLKQSLRTRITVEDLWEKGLAKKHMVMKYCSFNPTLLATQVELDKKLTTSRIYTNLNHRPSVGSLESMKVLRTDPATALMLCPPIRLKVRYFEDLSTSGPALSAEAS</sequence>
<comment type="caution">
    <text evidence="3">The sequence shown here is derived from an EMBL/GenBank/DDBJ whole genome shotgun (WGS) entry which is preliminary data.</text>
</comment>
<dbReference type="InterPro" id="IPR001810">
    <property type="entry name" value="F-box_dom"/>
</dbReference>
<name>A0A507DQK3_9FUNG</name>
<accession>A0A507DQK3</accession>
<dbReference type="PROSITE" id="PS50181">
    <property type="entry name" value="FBOX"/>
    <property type="match status" value="1"/>
</dbReference>
<reference evidence="3 4" key="1">
    <citation type="journal article" date="2019" name="Sci. Rep.">
        <title>Comparative genomics of chytrid fungi reveal insights into the obligate biotrophic and pathogenic lifestyle of Synchytrium endobioticum.</title>
        <authorList>
            <person name="van de Vossenberg B.T.L.H."/>
            <person name="Warris S."/>
            <person name="Nguyen H.D.T."/>
            <person name="van Gent-Pelzer M.P.E."/>
            <person name="Joly D.L."/>
            <person name="van de Geest H.C."/>
            <person name="Bonants P.J.M."/>
            <person name="Smith D.S."/>
            <person name="Levesque C.A."/>
            <person name="van der Lee T.A.J."/>
        </authorList>
    </citation>
    <scope>NUCLEOTIDE SEQUENCE [LARGE SCALE GENOMIC DNA]</scope>
    <source>
        <strain evidence="3 4">CBS 809.83</strain>
    </source>
</reference>
<gene>
    <name evidence="3" type="ORF">PhCBS80983_g06109</name>
</gene>
<dbReference type="Gene3D" id="6.10.140.2040">
    <property type="match status" value="1"/>
</dbReference>
<evidence type="ECO:0000313" key="4">
    <source>
        <dbReference type="Proteomes" id="UP000318582"/>
    </source>
</evidence>
<dbReference type="Pfam" id="PF12937">
    <property type="entry name" value="F-box-like"/>
    <property type="match status" value="1"/>
</dbReference>